<evidence type="ECO:0000313" key="1">
    <source>
        <dbReference type="EMBL" id="MBE7702115.1"/>
    </source>
</evidence>
<proteinExistence type="predicted"/>
<comment type="caution">
    <text evidence="1">The sequence shown here is derived from an EMBL/GenBank/DDBJ whole genome shotgun (WGS) entry which is preliminary data.</text>
</comment>
<sequence length="68" mass="7350">MQTSPQEPQPTTTAYVPRHLASPVAAVRAADLPADPRGMRWDRSPGVLSRVLDELSVLDEGGVSLARR</sequence>
<dbReference type="AlphaFoldDB" id="A0A9D5Z0E3"/>
<dbReference type="Proteomes" id="UP000822993">
    <property type="component" value="Unassembled WGS sequence"/>
</dbReference>
<dbReference type="RefSeq" id="WP_193721326.1">
    <property type="nucleotide sequence ID" value="NZ_JACSPN010000033.1"/>
</dbReference>
<organism evidence="1 2">
    <name type="scientific">Oerskovia douganii</name>
    <dbReference type="NCBI Taxonomy" id="2762210"/>
    <lineage>
        <taxon>Bacteria</taxon>
        <taxon>Bacillati</taxon>
        <taxon>Actinomycetota</taxon>
        <taxon>Actinomycetes</taxon>
        <taxon>Micrococcales</taxon>
        <taxon>Cellulomonadaceae</taxon>
        <taxon>Oerskovia</taxon>
    </lineage>
</organism>
<dbReference type="EMBL" id="JACSPN010000033">
    <property type="protein sequence ID" value="MBE7702115.1"/>
    <property type="molecule type" value="Genomic_DNA"/>
</dbReference>
<keyword evidence="2" id="KW-1185">Reference proteome</keyword>
<gene>
    <name evidence="1" type="ORF">H9623_17630</name>
</gene>
<protein>
    <submittedName>
        <fullName evidence="1">Uncharacterized protein</fullName>
    </submittedName>
</protein>
<accession>A0A9D5Z0E3</accession>
<name>A0A9D5Z0E3_9CELL</name>
<evidence type="ECO:0000313" key="2">
    <source>
        <dbReference type="Proteomes" id="UP000822993"/>
    </source>
</evidence>
<reference evidence="1 2" key="1">
    <citation type="submission" date="2020-08" db="EMBL/GenBank/DDBJ databases">
        <title>A Genomic Blueprint of the Chicken Gut Microbiome.</title>
        <authorList>
            <person name="Gilroy R."/>
            <person name="Ravi A."/>
            <person name="Getino M."/>
            <person name="Pursley I."/>
            <person name="Horton D.L."/>
            <person name="Alikhan N.-F."/>
            <person name="Baker D."/>
            <person name="Gharbi K."/>
            <person name="Hall N."/>
            <person name="Watson M."/>
            <person name="Adriaenssens E.M."/>
            <person name="Foster-Nyarko E."/>
            <person name="Jarju S."/>
            <person name="Secka A."/>
            <person name="Antonio M."/>
            <person name="Oren A."/>
            <person name="Chaudhuri R."/>
            <person name="La Ragione R.M."/>
            <person name="Hildebrand F."/>
            <person name="Pallen M.J."/>
        </authorList>
    </citation>
    <scope>NUCLEOTIDE SEQUENCE [LARGE SCALE GENOMIC DNA]</scope>
    <source>
        <strain evidence="1 2">Sa1BUA8</strain>
    </source>
</reference>